<name>X0SC07_9ZZZZ</name>
<protein>
    <recommendedName>
        <fullName evidence="2">DUF4145 domain-containing protein</fullName>
    </recommendedName>
</protein>
<dbReference type="AlphaFoldDB" id="X0SC07"/>
<accession>X0SC07</accession>
<reference evidence="1" key="1">
    <citation type="journal article" date="2014" name="Front. Microbiol.">
        <title>High frequency of phylogenetically diverse reductive dehalogenase-homologous genes in deep subseafloor sedimentary metagenomes.</title>
        <authorList>
            <person name="Kawai M."/>
            <person name="Futagami T."/>
            <person name="Toyoda A."/>
            <person name="Takaki Y."/>
            <person name="Nishi S."/>
            <person name="Hori S."/>
            <person name="Arai W."/>
            <person name="Tsubouchi T."/>
            <person name="Morono Y."/>
            <person name="Uchiyama I."/>
            <person name="Ito T."/>
            <person name="Fujiyama A."/>
            <person name="Inagaki F."/>
            <person name="Takami H."/>
        </authorList>
    </citation>
    <scope>NUCLEOTIDE SEQUENCE</scope>
    <source>
        <strain evidence="1">Expedition CK06-06</strain>
    </source>
</reference>
<sequence length="243" mass="28464">MNLNQFCQYSDLLGSKELEKVRLLSFFFHKTVGKYEFTKDDILSWFKNLNLPKPNLSRLTSNIHRSRAFVKGETHGTFKLHAIEFDELQAQYPGLHIKSEEIIAHDTILPRSLYEKTRGFIESLAKQINASYEFNIFDGCAVLMRRLLEVLLILSYENLNIDTEIQDSQQNYHSLEKIINNALSNKKLRLSRDSKRMLDTFRTLGNFSAHKIYYNCRRPDLEKAITIYRATVEELLYKSGIRT</sequence>
<organism evidence="1">
    <name type="scientific">marine sediment metagenome</name>
    <dbReference type="NCBI Taxonomy" id="412755"/>
    <lineage>
        <taxon>unclassified sequences</taxon>
        <taxon>metagenomes</taxon>
        <taxon>ecological metagenomes</taxon>
    </lineage>
</organism>
<proteinExistence type="predicted"/>
<evidence type="ECO:0000313" key="1">
    <source>
        <dbReference type="EMBL" id="GAF73442.1"/>
    </source>
</evidence>
<comment type="caution">
    <text evidence="1">The sequence shown here is derived from an EMBL/GenBank/DDBJ whole genome shotgun (WGS) entry which is preliminary data.</text>
</comment>
<dbReference type="EMBL" id="BARS01002829">
    <property type="protein sequence ID" value="GAF73442.1"/>
    <property type="molecule type" value="Genomic_DNA"/>
</dbReference>
<evidence type="ECO:0008006" key="2">
    <source>
        <dbReference type="Google" id="ProtNLM"/>
    </source>
</evidence>
<gene>
    <name evidence="1" type="ORF">S01H1_05429</name>
</gene>